<evidence type="ECO:0000313" key="1">
    <source>
        <dbReference type="EMBL" id="PNR42419.1"/>
    </source>
</evidence>
<protein>
    <submittedName>
        <fullName evidence="1 2">Uncharacterized protein</fullName>
    </submittedName>
</protein>
<dbReference type="EnsemblPlants" id="Pp3c13_11790V3.1">
    <property type="protein sequence ID" value="PAC:32932343.CDS.1"/>
    <property type="gene ID" value="Pp3c13_11790"/>
</dbReference>
<dbReference type="EnsemblPlants" id="Pp3c13_11790V3.3">
    <property type="protein sequence ID" value="PAC:32932345.CDS.1"/>
    <property type="gene ID" value="Pp3c13_11790"/>
</dbReference>
<dbReference type="Proteomes" id="UP000006727">
    <property type="component" value="Chromosome 13"/>
</dbReference>
<dbReference type="Gramene" id="Pp3c13_11790V3.3">
    <property type="protein sequence ID" value="PAC:32932345.CDS.1"/>
    <property type="gene ID" value="Pp3c13_11790"/>
</dbReference>
<organism evidence="1">
    <name type="scientific">Physcomitrium patens</name>
    <name type="common">Spreading-leaved earth moss</name>
    <name type="synonym">Physcomitrella patens</name>
    <dbReference type="NCBI Taxonomy" id="3218"/>
    <lineage>
        <taxon>Eukaryota</taxon>
        <taxon>Viridiplantae</taxon>
        <taxon>Streptophyta</taxon>
        <taxon>Embryophyta</taxon>
        <taxon>Bryophyta</taxon>
        <taxon>Bryophytina</taxon>
        <taxon>Bryopsida</taxon>
        <taxon>Funariidae</taxon>
        <taxon>Funariales</taxon>
        <taxon>Funariaceae</taxon>
        <taxon>Physcomitrium</taxon>
    </lineage>
</organism>
<keyword evidence="3" id="KW-1185">Reference proteome</keyword>
<name>A0A2K1JLM4_PHYPA</name>
<reference evidence="2" key="3">
    <citation type="submission" date="2020-12" db="UniProtKB">
        <authorList>
            <consortium name="EnsemblPlants"/>
        </authorList>
    </citation>
    <scope>IDENTIFICATION</scope>
</reference>
<sequence>MKTAGVFYFLIVGGHQAIVDGLFCADLEGCCCRRSARARRCEASRRSW</sequence>
<dbReference type="EMBL" id="ABEU02000013">
    <property type="protein sequence ID" value="PNR42419.1"/>
    <property type="molecule type" value="Genomic_DNA"/>
</dbReference>
<dbReference type="EnsemblPlants" id="Pp3c13_11790V3.2">
    <property type="protein sequence ID" value="PAC:32932344.CDS.1"/>
    <property type="gene ID" value="Pp3c13_11790"/>
</dbReference>
<accession>A0A2K1JLM4</accession>
<evidence type="ECO:0000313" key="3">
    <source>
        <dbReference type="Proteomes" id="UP000006727"/>
    </source>
</evidence>
<dbReference type="PaxDb" id="3218-PP1S5_250V6.1"/>
<proteinExistence type="predicted"/>
<evidence type="ECO:0000313" key="2">
    <source>
        <dbReference type="EnsemblPlants" id="PAC:32932343.CDS.1"/>
    </source>
</evidence>
<dbReference type="InParanoid" id="A0A2K1JLM4"/>
<reference evidence="1 3" key="2">
    <citation type="journal article" date="2018" name="Plant J.">
        <title>The Physcomitrella patens chromosome-scale assembly reveals moss genome structure and evolution.</title>
        <authorList>
            <person name="Lang D."/>
            <person name="Ullrich K.K."/>
            <person name="Murat F."/>
            <person name="Fuchs J."/>
            <person name="Jenkins J."/>
            <person name="Haas F.B."/>
            <person name="Piednoel M."/>
            <person name="Gundlach H."/>
            <person name="Van Bel M."/>
            <person name="Meyberg R."/>
            <person name="Vives C."/>
            <person name="Morata J."/>
            <person name="Symeonidi A."/>
            <person name="Hiss M."/>
            <person name="Muchero W."/>
            <person name="Kamisugi Y."/>
            <person name="Saleh O."/>
            <person name="Blanc G."/>
            <person name="Decker E.L."/>
            <person name="van Gessel N."/>
            <person name="Grimwood J."/>
            <person name="Hayes R.D."/>
            <person name="Graham S.W."/>
            <person name="Gunter L.E."/>
            <person name="McDaniel S.F."/>
            <person name="Hoernstein S.N.W."/>
            <person name="Larsson A."/>
            <person name="Li F.W."/>
            <person name="Perroud P.F."/>
            <person name="Phillips J."/>
            <person name="Ranjan P."/>
            <person name="Rokshar D.S."/>
            <person name="Rothfels C.J."/>
            <person name="Schneider L."/>
            <person name="Shu S."/>
            <person name="Stevenson D.W."/>
            <person name="Thummler F."/>
            <person name="Tillich M."/>
            <person name="Villarreal Aguilar J.C."/>
            <person name="Widiez T."/>
            <person name="Wong G.K."/>
            <person name="Wymore A."/>
            <person name="Zhang Y."/>
            <person name="Zimmer A.D."/>
            <person name="Quatrano R.S."/>
            <person name="Mayer K.F.X."/>
            <person name="Goodstein D."/>
            <person name="Casacuberta J.M."/>
            <person name="Vandepoele K."/>
            <person name="Reski R."/>
            <person name="Cuming A.C."/>
            <person name="Tuskan G.A."/>
            <person name="Maumus F."/>
            <person name="Salse J."/>
            <person name="Schmutz J."/>
            <person name="Rensing S.A."/>
        </authorList>
    </citation>
    <scope>NUCLEOTIDE SEQUENCE [LARGE SCALE GENOMIC DNA]</scope>
    <source>
        <strain evidence="2 3">cv. Gransden 2004</strain>
    </source>
</reference>
<gene>
    <name evidence="1" type="ORF">PHYPA_017248</name>
</gene>
<reference evidence="1 3" key="1">
    <citation type="journal article" date="2008" name="Science">
        <title>The Physcomitrella genome reveals evolutionary insights into the conquest of land by plants.</title>
        <authorList>
            <person name="Rensing S."/>
            <person name="Lang D."/>
            <person name="Zimmer A."/>
            <person name="Terry A."/>
            <person name="Salamov A."/>
            <person name="Shapiro H."/>
            <person name="Nishiyama T."/>
            <person name="Perroud P.-F."/>
            <person name="Lindquist E."/>
            <person name="Kamisugi Y."/>
            <person name="Tanahashi T."/>
            <person name="Sakakibara K."/>
            <person name="Fujita T."/>
            <person name="Oishi K."/>
            <person name="Shin-I T."/>
            <person name="Kuroki Y."/>
            <person name="Toyoda A."/>
            <person name="Suzuki Y."/>
            <person name="Hashimoto A."/>
            <person name="Yamaguchi K."/>
            <person name="Sugano A."/>
            <person name="Kohara Y."/>
            <person name="Fujiyama A."/>
            <person name="Anterola A."/>
            <person name="Aoki S."/>
            <person name="Ashton N."/>
            <person name="Barbazuk W.B."/>
            <person name="Barker E."/>
            <person name="Bennetzen J."/>
            <person name="Bezanilla M."/>
            <person name="Blankenship R."/>
            <person name="Cho S.H."/>
            <person name="Dutcher S."/>
            <person name="Estelle M."/>
            <person name="Fawcett J.A."/>
            <person name="Gundlach H."/>
            <person name="Hanada K."/>
            <person name="Heyl A."/>
            <person name="Hicks K.A."/>
            <person name="Hugh J."/>
            <person name="Lohr M."/>
            <person name="Mayer K."/>
            <person name="Melkozernov A."/>
            <person name="Murata T."/>
            <person name="Nelson D."/>
            <person name="Pils B."/>
            <person name="Prigge M."/>
            <person name="Reiss B."/>
            <person name="Renner T."/>
            <person name="Rombauts S."/>
            <person name="Rushton P."/>
            <person name="Sanderfoot A."/>
            <person name="Schween G."/>
            <person name="Shiu S.-H."/>
            <person name="Stueber K."/>
            <person name="Theodoulou F.L."/>
            <person name="Tu H."/>
            <person name="Van de Peer Y."/>
            <person name="Verrier P.J."/>
            <person name="Waters E."/>
            <person name="Wood A."/>
            <person name="Yang L."/>
            <person name="Cove D."/>
            <person name="Cuming A."/>
            <person name="Hasebe M."/>
            <person name="Lucas S."/>
            <person name="Mishler D.B."/>
            <person name="Reski R."/>
            <person name="Grigoriev I."/>
            <person name="Quatrano R.S."/>
            <person name="Boore J.L."/>
        </authorList>
    </citation>
    <scope>NUCLEOTIDE SEQUENCE [LARGE SCALE GENOMIC DNA]</scope>
    <source>
        <strain evidence="2 3">cv. Gransden 2004</strain>
    </source>
</reference>
<dbReference type="Gramene" id="Pp3c13_11790V3.2">
    <property type="protein sequence ID" value="PAC:32932344.CDS.1"/>
    <property type="gene ID" value="Pp3c13_11790"/>
</dbReference>
<dbReference type="AlphaFoldDB" id="A0A2K1JLM4"/>
<dbReference type="Gramene" id="Pp3c13_11790V3.1">
    <property type="protein sequence ID" value="PAC:32932343.CDS.1"/>
    <property type="gene ID" value="Pp3c13_11790"/>
</dbReference>